<evidence type="ECO:0000256" key="4">
    <source>
        <dbReference type="ARBA" id="ARBA00038415"/>
    </source>
</evidence>
<comment type="caution">
    <text evidence="11">The sequence shown here is derived from an EMBL/GenBank/DDBJ whole genome shotgun (WGS) entry which is preliminary data.</text>
</comment>
<feature type="coiled-coil region" evidence="8">
    <location>
        <begin position="364"/>
        <end position="401"/>
    </location>
</feature>
<feature type="domain" description="NACHT" evidence="10">
    <location>
        <begin position="450"/>
        <end position="670"/>
    </location>
</feature>
<evidence type="ECO:0000256" key="2">
    <source>
        <dbReference type="ARBA" id="ARBA00022737"/>
    </source>
</evidence>
<keyword evidence="3 8" id="KW-0175">Coiled coil</keyword>
<evidence type="ECO:0000256" key="5">
    <source>
        <dbReference type="ARBA" id="ARBA00039789"/>
    </source>
</evidence>
<dbReference type="InterPro" id="IPR056884">
    <property type="entry name" value="NPHP3-like_N"/>
</dbReference>
<dbReference type="InterPro" id="IPR015943">
    <property type="entry name" value="WD40/YVTN_repeat-like_dom_sf"/>
</dbReference>
<accession>A0AAN6NN29</accession>
<evidence type="ECO:0000256" key="8">
    <source>
        <dbReference type="SAM" id="Coils"/>
    </source>
</evidence>
<feature type="repeat" description="WD" evidence="7">
    <location>
        <begin position="1275"/>
        <end position="1316"/>
    </location>
</feature>
<comment type="function">
    <text evidence="6">Involved in mitochondrial fission. Acts as an adapter protein required to form mitochondrial fission complexes. Formation of these complexes is required to promote constriction and fission of the mitochondrial compartment at a late step in mitochondrial division.</text>
</comment>
<evidence type="ECO:0000313" key="11">
    <source>
        <dbReference type="EMBL" id="KAK3947906.1"/>
    </source>
</evidence>
<proteinExistence type="inferred from homology"/>
<dbReference type="SUPFAM" id="SSF52540">
    <property type="entry name" value="P-loop containing nucleoside triphosphate hydrolases"/>
    <property type="match status" value="1"/>
</dbReference>
<evidence type="ECO:0000256" key="7">
    <source>
        <dbReference type="PROSITE-ProRule" id="PRU00221"/>
    </source>
</evidence>
<dbReference type="InterPro" id="IPR054471">
    <property type="entry name" value="GPIID_WHD"/>
</dbReference>
<feature type="repeat" description="WD" evidence="7">
    <location>
        <begin position="1065"/>
        <end position="1106"/>
    </location>
</feature>
<dbReference type="PROSITE" id="PS50082">
    <property type="entry name" value="WD_REPEATS_2"/>
    <property type="match status" value="12"/>
</dbReference>
<dbReference type="FunFam" id="3.40.50.300:FF:001638">
    <property type="entry name" value="NACHT and WD40 domain protein"/>
    <property type="match status" value="1"/>
</dbReference>
<dbReference type="PANTHER" id="PTHR22847">
    <property type="entry name" value="WD40 REPEAT PROTEIN"/>
    <property type="match status" value="1"/>
</dbReference>
<keyword evidence="1 7" id="KW-0853">WD repeat</keyword>
<feature type="repeat" description="WD" evidence="7">
    <location>
        <begin position="1441"/>
        <end position="1473"/>
    </location>
</feature>
<feature type="region of interest" description="Disordered" evidence="9">
    <location>
        <begin position="1"/>
        <end position="72"/>
    </location>
</feature>
<dbReference type="Gene3D" id="2.130.10.10">
    <property type="entry name" value="YVTN repeat-like/Quinoprotein amine dehydrogenase"/>
    <property type="match status" value="6"/>
</dbReference>
<dbReference type="InterPro" id="IPR020472">
    <property type="entry name" value="WD40_PAC1"/>
</dbReference>
<feature type="repeat" description="WD" evidence="7">
    <location>
        <begin position="1149"/>
        <end position="1190"/>
    </location>
</feature>
<gene>
    <name evidence="11" type="ORF">QBC32DRAFT_382715</name>
</gene>
<dbReference type="Pfam" id="PF00400">
    <property type="entry name" value="WD40"/>
    <property type="match status" value="12"/>
</dbReference>
<dbReference type="EMBL" id="MU859300">
    <property type="protein sequence ID" value="KAK3947906.1"/>
    <property type="molecule type" value="Genomic_DNA"/>
</dbReference>
<dbReference type="InterPro" id="IPR036322">
    <property type="entry name" value="WD40_repeat_dom_sf"/>
</dbReference>
<dbReference type="Pfam" id="PF22939">
    <property type="entry name" value="WHD_GPIID"/>
    <property type="match status" value="1"/>
</dbReference>
<feature type="repeat" description="WD" evidence="7">
    <location>
        <begin position="981"/>
        <end position="1022"/>
    </location>
</feature>
<dbReference type="InterPro" id="IPR007111">
    <property type="entry name" value="NACHT_NTPase"/>
</dbReference>
<keyword evidence="2" id="KW-0677">Repeat</keyword>
<dbReference type="GO" id="GO:1990234">
    <property type="term" value="C:transferase complex"/>
    <property type="evidence" value="ECO:0007669"/>
    <property type="project" value="UniProtKB-ARBA"/>
</dbReference>
<reference evidence="11" key="1">
    <citation type="journal article" date="2023" name="Mol. Phylogenet. Evol.">
        <title>Genome-scale phylogeny and comparative genomics of the fungal order Sordariales.</title>
        <authorList>
            <person name="Hensen N."/>
            <person name="Bonometti L."/>
            <person name="Westerberg I."/>
            <person name="Brannstrom I.O."/>
            <person name="Guillou S."/>
            <person name="Cros-Aarteil S."/>
            <person name="Calhoun S."/>
            <person name="Haridas S."/>
            <person name="Kuo A."/>
            <person name="Mondo S."/>
            <person name="Pangilinan J."/>
            <person name="Riley R."/>
            <person name="LaButti K."/>
            <person name="Andreopoulos B."/>
            <person name="Lipzen A."/>
            <person name="Chen C."/>
            <person name="Yan M."/>
            <person name="Daum C."/>
            <person name="Ng V."/>
            <person name="Clum A."/>
            <person name="Steindorff A."/>
            <person name="Ohm R.A."/>
            <person name="Martin F."/>
            <person name="Silar P."/>
            <person name="Natvig D.O."/>
            <person name="Lalanne C."/>
            <person name="Gautier V."/>
            <person name="Ament-Velasquez S.L."/>
            <person name="Kruys A."/>
            <person name="Hutchinson M.I."/>
            <person name="Powell A.J."/>
            <person name="Barry K."/>
            <person name="Miller A.N."/>
            <person name="Grigoriev I.V."/>
            <person name="Debuchy R."/>
            <person name="Gladieux P."/>
            <person name="Hiltunen Thoren M."/>
            <person name="Johannesson H."/>
        </authorList>
    </citation>
    <scope>NUCLEOTIDE SEQUENCE</scope>
    <source>
        <strain evidence="11">CBS 626.80</strain>
    </source>
</reference>
<dbReference type="Gene3D" id="3.40.50.300">
    <property type="entry name" value="P-loop containing nucleotide triphosphate hydrolases"/>
    <property type="match status" value="1"/>
</dbReference>
<keyword evidence="12" id="KW-1185">Reference proteome</keyword>
<dbReference type="PROSITE" id="PS50294">
    <property type="entry name" value="WD_REPEATS_REGION"/>
    <property type="match status" value="11"/>
</dbReference>
<evidence type="ECO:0000256" key="1">
    <source>
        <dbReference type="ARBA" id="ARBA00022574"/>
    </source>
</evidence>
<feature type="repeat" description="WD" evidence="7">
    <location>
        <begin position="1317"/>
        <end position="1358"/>
    </location>
</feature>
<dbReference type="PANTHER" id="PTHR22847:SF637">
    <property type="entry name" value="WD REPEAT DOMAIN 5B"/>
    <property type="match status" value="1"/>
</dbReference>
<evidence type="ECO:0000256" key="3">
    <source>
        <dbReference type="ARBA" id="ARBA00023054"/>
    </source>
</evidence>
<evidence type="ECO:0000259" key="10">
    <source>
        <dbReference type="PROSITE" id="PS50837"/>
    </source>
</evidence>
<dbReference type="SUPFAM" id="SSF50978">
    <property type="entry name" value="WD40 repeat-like"/>
    <property type="match status" value="2"/>
</dbReference>
<evidence type="ECO:0000256" key="9">
    <source>
        <dbReference type="SAM" id="MobiDB-lite"/>
    </source>
</evidence>
<comment type="similarity">
    <text evidence="4">Belongs to the WD repeat MDV1/CAF4 family.</text>
</comment>
<dbReference type="PROSITE" id="PS50837">
    <property type="entry name" value="NACHT"/>
    <property type="match status" value="1"/>
</dbReference>
<dbReference type="InterPro" id="IPR027417">
    <property type="entry name" value="P-loop_NTPase"/>
</dbReference>
<feature type="repeat" description="WD" evidence="7">
    <location>
        <begin position="1191"/>
        <end position="1232"/>
    </location>
</feature>
<dbReference type="GO" id="GO:0005634">
    <property type="term" value="C:nucleus"/>
    <property type="evidence" value="ECO:0007669"/>
    <property type="project" value="TreeGrafter"/>
</dbReference>
<feature type="repeat" description="WD" evidence="7">
    <location>
        <begin position="1233"/>
        <end position="1274"/>
    </location>
</feature>
<feature type="repeat" description="WD" evidence="7">
    <location>
        <begin position="1107"/>
        <end position="1148"/>
    </location>
</feature>
<evidence type="ECO:0000313" key="12">
    <source>
        <dbReference type="Proteomes" id="UP001303222"/>
    </source>
</evidence>
<feature type="repeat" description="WD" evidence="7">
    <location>
        <begin position="1359"/>
        <end position="1400"/>
    </location>
</feature>
<feature type="repeat" description="WD" evidence="7">
    <location>
        <begin position="1023"/>
        <end position="1064"/>
    </location>
</feature>
<protein>
    <recommendedName>
        <fullName evidence="5">Mitochondrial division protein 1</fullName>
    </recommendedName>
</protein>
<dbReference type="InterPro" id="IPR019775">
    <property type="entry name" value="WD40_repeat_CS"/>
</dbReference>
<dbReference type="PROSITE" id="PS00678">
    <property type="entry name" value="WD_REPEATS_1"/>
    <property type="match status" value="1"/>
</dbReference>
<evidence type="ECO:0000256" key="6">
    <source>
        <dbReference type="ARBA" id="ARBA00043913"/>
    </source>
</evidence>
<dbReference type="CDD" id="cd00200">
    <property type="entry name" value="WD40"/>
    <property type="match status" value="2"/>
</dbReference>
<feature type="compositionally biased region" description="Low complexity" evidence="9">
    <location>
        <begin position="34"/>
        <end position="72"/>
    </location>
</feature>
<dbReference type="Pfam" id="PF17100">
    <property type="entry name" value="NACHT_N"/>
    <property type="match status" value="1"/>
</dbReference>
<dbReference type="PRINTS" id="PR00320">
    <property type="entry name" value="GPROTEINBRPT"/>
</dbReference>
<dbReference type="SMART" id="SM00320">
    <property type="entry name" value="WD40"/>
    <property type="match status" value="12"/>
</dbReference>
<organism evidence="11 12">
    <name type="scientific">Pseudoneurospora amorphoporcata</name>
    <dbReference type="NCBI Taxonomy" id="241081"/>
    <lineage>
        <taxon>Eukaryota</taxon>
        <taxon>Fungi</taxon>
        <taxon>Dikarya</taxon>
        <taxon>Ascomycota</taxon>
        <taxon>Pezizomycotina</taxon>
        <taxon>Sordariomycetes</taxon>
        <taxon>Sordariomycetidae</taxon>
        <taxon>Sordariales</taxon>
        <taxon>Sordariaceae</taxon>
        <taxon>Pseudoneurospora</taxon>
    </lineage>
</organism>
<dbReference type="Pfam" id="PF24883">
    <property type="entry name" value="NPHP3_N"/>
    <property type="match status" value="1"/>
</dbReference>
<sequence length="1493" mass="164486">MAGDSSGKRWWKRLSVGGRKSAKSKTQDGAPQESAVASSADSSQVNAVFGLEPAAPSTTTAPPAPRSTADASAFLPPAVPPTPSDTALCFSLINNGNKTSEIPQVVAADQTTDKRKVADGSLWDRAYDALQNEEPDRIAAYENLLSKVLANAQSETLSAPNEIQDVSEVTNRIPQDSVARREELKKITELGLEHMKRKKISTTLLGHEIVLQDVVADVAGVVEWTEDYIKDAVKDLPYASIIMAGVSLVLPLLKNPTAVEAANQDGFTYVTSNMRYYVAMESLLLPNEMKADLKADLTDRLISLYKLIIDFQVQSVIRFYRSRTKNFFRGTINYDGWEKKLQSIKDSDKEFVSKVETAMSGTSLQELKKLAREAEDSRKALAKLLDTVQRMERHMSNVETQACLEALQASDPRDDKDRIELDKGGLLKDTYRWILSHDDFQRWRDDGEGRLLWIRGDPGKGKTMLLCGIIDELKITAPTANISFFFCQETDARINNATAVLRGLIYMFVNQQPELISHLRESYDGFGKQRFEGPNSWVALSKIFTSILEDPRLRRAYVIIDALDECTRDLGLLLGFVARKSSTYSSVRWIVSSRNWPSIEKDLNTATQKVRLSLELNEDSVSAAVTTFVQFKVEGLAKRNGYNNDTQDAVKRYLSANAHGTFLWVALVCQELASTPGWKAQKKLAAFPPGLDALYRRMMNQICKFEDTEDTMLCKDILAIVSAVFRPITLDELAVLVDTLDGVSDNYEALAEIVGLCGSFLTLRERTISFVHQSAKDFLLKQARGEILPCGIEHIHHIIFSRSLRVMPKTLRRDIYSLSDPGFSIDRVRPPDPDPLATVSYSCVYWINHLRDCDPKKNANKDLQDGGSINTFLCETYLHWIEALSLLKSLPEGIISMLVLEGLLKAQTKISLLTDRVRDACRFILGHKSAIENSPLQVYTSALVFSPTRSITRNQFENEEPKWIIRKPAVADNWSACLQTLEGHGGSVNSVAWSHDATQLASASADETVRIWDPATGQCVSTLESHSNSILSVAWSNNANRLASASDDKTIKIWDPATGQCVSTLKGHSDSVLSVAWSHDGTQLASASADKTIKIWDPATGQCISTLEGHGGYVSSVAWLQDATQLVSASFDKTVKIWDQASGKCISTLEGHSDSVLSVAWSHNTNQLASASFDETVKVWDPTTGQCISTLLGHSDFVWSVAWSHDGTQLASASADKTIKIWDPATRQCVSTLDGHIFVVRLVAWSHDATQLASASYDKTVKIWDLATGQCISTPKDHTDYISSMAWSQNATRLASASFDETVKIWDPVTSECTLTLEGHSDYIWSVAWSHDATRLASASDDKTIKIWDPATGQCVSTLEGHSNSVLSVAWSNNTNRLASASDDKTIKIWDPATGQCVSTLEGHGGSSVAWSHDGTQLASASGDKTVEIWDPAIGQCVSTLEGHSGYVNSVAWSHDASRLASASWDKTVKIWDPATALTFYVPSLAYSTYEPS</sequence>
<name>A0AAN6NN29_9PEZI</name>
<dbReference type="InterPro" id="IPR001680">
    <property type="entry name" value="WD40_rpt"/>
</dbReference>
<dbReference type="InterPro" id="IPR031359">
    <property type="entry name" value="NACHT_N"/>
</dbReference>
<feature type="repeat" description="WD" evidence="7">
    <location>
        <begin position="1408"/>
        <end position="1440"/>
    </location>
</feature>
<reference evidence="11" key="2">
    <citation type="submission" date="2023-06" db="EMBL/GenBank/DDBJ databases">
        <authorList>
            <consortium name="Lawrence Berkeley National Laboratory"/>
            <person name="Mondo S.J."/>
            <person name="Hensen N."/>
            <person name="Bonometti L."/>
            <person name="Westerberg I."/>
            <person name="Brannstrom I.O."/>
            <person name="Guillou S."/>
            <person name="Cros-Aarteil S."/>
            <person name="Calhoun S."/>
            <person name="Haridas S."/>
            <person name="Kuo A."/>
            <person name="Pangilinan J."/>
            <person name="Riley R."/>
            <person name="Labutti K."/>
            <person name="Andreopoulos B."/>
            <person name="Lipzen A."/>
            <person name="Chen C."/>
            <person name="Yanf M."/>
            <person name="Daum C."/>
            <person name="Ng V."/>
            <person name="Clum A."/>
            <person name="Steindorff A."/>
            <person name="Ohm R."/>
            <person name="Martin F."/>
            <person name="Silar P."/>
            <person name="Natvig D."/>
            <person name="Lalanne C."/>
            <person name="Gautier V."/>
            <person name="Ament-Velasquez S.L."/>
            <person name="Kruys A."/>
            <person name="Hutchinson M.I."/>
            <person name="Powell A.J."/>
            <person name="Barry K."/>
            <person name="Miller A.N."/>
            <person name="Grigoriev I.V."/>
            <person name="Debuchy R."/>
            <person name="Gladieux P."/>
            <person name="Thoren M.H."/>
            <person name="Johannesson H."/>
        </authorList>
    </citation>
    <scope>NUCLEOTIDE SEQUENCE</scope>
    <source>
        <strain evidence="11">CBS 626.80</strain>
    </source>
</reference>
<dbReference type="Proteomes" id="UP001303222">
    <property type="component" value="Unassembled WGS sequence"/>
</dbReference>